<evidence type="ECO:0000256" key="6">
    <source>
        <dbReference type="ARBA" id="ARBA00023288"/>
    </source>
</evidence>
<evidence type="ECO:0000256" key="3">
    <source>
        <dbReference type="ARBA" id="ARBA00022729"/>
    </source>
</evidence>
<dbReference type="GeneID" id="84816769"/>
<dbReference type="EMBL" id="ACIN03000004">
    <property type="protein sequence ID" value="ESK65945.1"/>
    <property type="molecule type" value="Genomic_DNA"/>
</dbReference>
<evidence type="ECO:0000256" key="5">
    <source>
        <dbReference type="ARBA" id="ARBA00023139"/>
    </source>
</evidence>
<proteinExistence type="inferred from homology"/>
<dbReference type="InterPro" id="IPR004872">
    <property type="entry name" value="Lipoprotein_NlpA"/>
</dbReference>
<comment type="similarity">
    <text evidence="2">Belongs to the NlpA lipoprotein family.</text>
</comment>
<dbReference type="SUPFAM" id="SSF53850">
    <property type="entry name" value="Periplasmic binding protein-like II"/>
    <property type="match status" value="1"/>
</dbReference>
<feature type="signal peptide" evidence="8">
    <location>
        <begin position="1"/>
        <end position="29"/>
    </location>
</feature>
<dbReference type="PANTHER" id="PTHR30429:SF1">
    <property type="entry name" value="D-METHIONINE-BINDING LIPOPROTEIN METQ-RELATED"/>
    <property type="match status" value="1"/>
</dbReference>
<feature type="chain" id="PRO_5004808071" evidence="8">
    <location>
        <begin position="30"/>
        <end position="339"/>
    </location>
</feature>
<evidence type="ECO:0000313" key="10">
    <source>
        <dbReference type="Proteomes" id="UP000019050"/>
    </source>
</evidence>
<feature type="compositionally biased region" description="Low complexity" evidence="7">
    <location>
        <begin position="298"/>
        <end position="327"/>
    </location>
</feature>
<dbReference type="Gene3D" id="3.40.190.10">
    <property type="entry name" value="Periplasmic binding protein-like II"/>
    <property type="match status" value="2"/>
</dbReference>
<evidence type="ECO:0000313" key="9">
    <source>
        <dbReference type="EMBL" id="ESK65945.1"/>
    </source>
</evidence>
<feature type="compositionally biased region" description="Polar residues" evidence="7">
    <location>
        <begin position="330"/>
        <end position="339"/>
    </location>
</feature>
<keyword evidence="6 9" id="KW-0449">Lipoprotein</keyword>
<keyword evidence="5" id="KW-0564">Palmitate</keyword>
<evidence type="ECO:0000256" key="1">
    <source>
        <dbReference type="ARBA" id="ARBA00004635"/>
    </source>
</evidence>
<dbReference type="Pfam" id="PF03180">
    <property type="entry name" value="Lipoprotein_9"/>
    <property type="match status" value="1"/>
</dbReference>
<comment type="subcellular location">
    <subcellularLocation>
        <location evidence="1">Membrane</location>
        <topology evidence="1">Lipid-anchor</topology>
    </subcellularLocation>
</comment>
<evidence type="ECO:0000256" key="7">
    <source>
        <dbReference type="SAM" id="MobiDB-lite"/>
    </source>
</evidence>
<reference evidence="9" key="1">
    <citation type="submission" date="2013-06" db="EMBL/GenBank/DDBJ databases">
        <authorList>
            <person name="Weinstock G."/>
            <person name="Sodergren E."/>
            <person name="Clifton S."/>
            <person name="Fulton L."/>
            <person name="Fulton B."/>
            <person name="Courtney L."/>
            <person name="Fronick C."/>
            <person name="Harrison M."/>
            <person name="Strong C."/>
            <person name="Farmer C."/>
            <person name="Delahaunty K."/>
            <person name="Markovic C."/>
            <person name="Hall O."/>
            <person name="Minx P."/>
            <person name="Tomlinson C."/>
            <person name="Mitreva M."/>
            <person name="Nelson J."/>
            <person name="Hou S."/>
            <person name="Wollam A."/>
            <person name="Pepin K.H."/>
            <person name="Johnson M."/>
            <person name="Bhonagiri V."/>
            <person name="Nash W.E."/>
            <person name="Warren W."/>
            <person name="Chinwalla A."/>
            <person name="Mardis E.R."/>
            <person name="Wilson R.K."/>
        </authorList>
    </citation>
    <scope>NUCLEOTIDE SEQUENCE [LARGE SCALE GENOMIC DNA]</scope>
    <source>
        <strain evidence="9">ATCC 49176</strain>
    </source>
</reference>
<evidence type="ECO:0000256" key="4">
    <source>
        <dbReference type="ARBA" id="ARBA00023136"/>
    </source>
</evidence>
<feature type="region of interest" description="Disordered" evidence="7">
    <location>
        <begin position="291"/>
        <end position="339"/>
    </location>
</feature>
<dbReference type="STRING" id="592010.GCWU000182_000679"/>
<dbReference type="RefSeq" id="WP_023391330.1">
    <property type="nucleotide sequence ID" value="NZ_KI535340.1"/>
</dbReference>
<keyword evidence="3 8" id="KW-0732">Signal</keyword>
<gene>
    <name evidence="9" type="ORF">GCWU000182_000679</name>
</gene>
<accession>W1Q3Z0</accession>
<dbReference type="AlphaFoldDB" id="W1Q3Z0"/>
<evidence type="ECO:0000256" key="8">
    <source>
        <dbReference type="SAM" id="SignalP"/>
    </source>
</evidence>
<evidence type="ECO:0000256" key="2">
    <source>
        <dbReference type="ARBA" id="ARBA00008973"/>
    </source>
</evidence>
<dbReference type="Proteomes" id="UP000019050">
    <property type="component" value="Unassembled WGS sequence"/>
</dbReference>
<organism evidence="9 10">
    <name type="scientific">Abiotrophia defectiva ATCC 49176</name>
    <dbReference type="NCBI Taxonomy" id="592010"/>
    <lineage>
        <taxon>Bacteria</taxon>
        <taxon>Bacillati</taxon>
        <taxon>Bacillota</taxon>
        <taxon>Bacilli</taxon>
        <taxon>Lactobacillales</taxon>
        <taxon>Aerococcaceae</taxon>
        <taxon>Abiotrophia</taxon>
    </lineage>
</organism>
<keyword evidence="4" id="KW-0472">Membrane</keyword>
<protein>
    <submittedName>
        <fullName evidence="9">NLPA lipoprotein</fullName>
    </submittedName>
</protein>
<comment type="caution">
    <text evidence="9">The sequence shown here is derived from an EMBL/GenBank/DDBJ whole genome shotgun (WGS) entry which is preliminary data.</text>
</comment>
<sequence length="339" mass="36759">MSNLLRKIGAGLAALGLAFTSLSATPVHAQNEFEGKTVKIGVVGSTMKDIMTYVAEKAAKEGITLEVTELNDYNTPNTALLDGDIDMNAFQHQVFLDDWNKAHNAELQNIGYTFAVPLRLYSSKYKSLDELPEKAKIAISSDPVGSAYAIKVLATDAKLFTLKDPDMESPTKDDIADNPKGIELVELDAAQIPTSMPDVDAGIIQDSFLKATEFKPTDAIYIYGDKADTLNLKRTNIFAVRKEDKDNKLYQRIVQLFQEEDVAKKITEISEGGLIPAWDLVKEYLEKHPDAELPGMQAASSSASSSEESSAPEAAPADAASEGAPAANPMPQTEQTMPQ</sequence>
<dbReference type="eggNOG" id="COG1464">
    <property type="taxonomic scope" value="Bacteria"/>
</dbReference>
<dbReference type="HOGENOM" id="CLU_067080_1_0_9"/>
<name>W1Q3Z0_ABIDE</name>
<dbReference type="PANTHER" id="PTHR30429">
    <property type="entry name" value="D-METHIONINE-BINDING LIPOPROTEIN METQ"/>
    <property type="match status" value="1"/>
</dbReference>
<dbReference type="GO" id="GO:0016020">
    <property type="term" value="C:membrane"/>
    <property type="evidence" value="ECO:0007669"/>
    <property type="project" value="UniProtKB-SubCell"/>
</dbReference>
<keyword evidence="10" id="KW-1185">Reference proteome</keyword>
<dbReference type="OrthoDB" id="9812878at2"/>